<dbReference type="FunFam" id="1.20.1050.10:FF:000012">
    <property type="entry name" value="Tau class glutathione S-transferase"/>
    <property type="match status" value="1"/>
</dbReference>
<reference evidence="8" key="1">
    <citation type="submission" date="2022-12" db="EMBL/GenBank/DDBJ databases">
        <title>Draft genome assemblies for two species of Escallonia (Escalloniales).</title>
        <authorList>
            <person name="Chanderbali A."/>
            <person name="Dervinis C."/>
            <person name="Anghel I."/>
            <person name="Soltis D."/>
            <person name="Soltis P."/>
            <person name="Zapata F."/>
        </authorList>
    </citation>
    <scope>NUCLEOTIDE SEQUENCE</scope>
    <source>
        <strain evidence="8">UCBG92.1500</strain>
        <tissue evidence="8">Leaf</tissue>
    </source>
</reference>
<dbReference type="SFLD" id="SFLDG00358">
    <property type="entry name" value="Main_(cytGST)"/>
    <property type="match status" value="2"/>
</dbReference>
<evidence type="ECO:0000256" key="2">
    <source>
        <dbReference type="ARBA" id="ARBA00012452"/>
    </source>
</evidence>
<dbReference type="EC" id="2.5.1.18" evidence="2"/>
<evidence type="ECO:0000256" key="4">
    <source>
        <dbReference type="ARBA" id="ARBA00047960"/>
    </source>
</evidence>
<comment type="similarity">
    <text evidence="1">Belongs to the GST superfamily. HSP26 family.</text>
</comment>
<dbReference type="PROSITE" id="PS50404">
    <property type="entry name" value="GST_NTER"/>
    <property type="match status" value="2"/>
</dbReference>
<organism evidence="8 9">
    <name type="scientific">Escallonia rubra</name>
    <dbReference type="NCBI Taxonomy" id="112253"/>
    <lineage>
        <taxon>Eukaryota</taxon>
        <taxon>Viridiplantae</taxon>
        <taxon>Streptophyta</taxon>
        <taxon>Embryophyta</taxon>
        <taxon>Tracheophyta</taxon>
        <taxon>Spermatophyta</taxon>
        <taxon>Magnoliopsida</taxon>
        <taxon>eudicotyledons</taxon>
        <taxon>Gunneridae</taxon>
        <taxon>Pentapetalae</taxon>
        <taxon>asterids</taxon>
        <taxon>campanulids</taxon>
        <taxon>Escalloniales</taxon>
        <taxon>Escalloniaceae</taxon>
        <taxon>Escallonia</taxon>
    </lineage>
</organism>
<dbReference type="Gene3D" id="1.20.1050.10">
    <property type="match status" value="2"/>
</dbReference>
<dbReference type="CDD" id="cd03058">
    <property type="entry name" value="GST_N_Tau"/>
    <property type="match status" value="2"/>
</dbReference>
<dbReference type="SFLD" id="SFLDS00019">
    <property type="entry name" value="Glutathione_Transferase_(cytos"/>
    <property type="match status" value="2"/>
</dbReference>
<dbReference type="EMBL" id="JAVXUO010000946">
    <property type="protein sequence ID" value="KAK2987713.1"/>
    <property type="molecule type" value="Genomic_DNA"/>
</dbReference>
<sequence length="393" mass="45163">MASQEVKLIGFWISPFVHRVEWALKLKGVEYEYIEEDIFNKSPLLLELNPVHKKVPVMVHRGKVILESFVILEYIEETWKESPLLPQDPYERAMARFWAKFAEEELLEDAWIALCSHGSQKERAVKSAIDALEKIEGEIKGKSFFGGEAIGSSSDNTKKLCNTVPMASQEVKLIGFWVSPFVRRVEWALKLKGVEYEYIEDDIFNKSPLLLELNPVHKRVPVMVHGGKVIVESFVILEYIEETWKESPLLPRDPYERAMARFWAKFAEEEVLDNAWIALCSRGSQKEKAVKSTIDALEKIEGELKGKSFFGGEAIGYLDLALGWISYWLPVWDEISSLQLLDSLKFPSITTWQNNFLENPVIKENLPPKEKMVVYFHNRSKELAPVMASSRHA</sequence>
<dbReference type="InterPro" id="IPR045073">
    <property type="entry name" value="Omega/Tau-like"/>
</dbReference>
<dbReference type="PANTHER" id="PTHR11260:SF474">
    <property type="entry name" value="GLUTATHIONE TRANSFERASE"/>
    <property type="match status" value="1"/>
</dbReference>
<gene>
    <name evidence="8" type="ORF">RJ640_000337</name>
</gene>
<comment type="catalytic activity">
    <reaction evidence="4">
        <text>RX + glutathione = an S-substituted glutathione + a halide anion + H(+)</text>
        <dbReference type="Rhea" id="RHEA:16437"/>
        <dbReference type="ChEBI" id="CHEBI:15378"/>
        <dbReference type="ChEBI" id="CHEBI:16042"/>
        <dbReference type="ChEBI" id="CHEBI:17792"/>
        <dbReference type="ChEBI" id="CHEBI:57925"/>
        <dbReference type="ChEBI" id="CHEBI:90779"/>
        <dbReference type="EC" id="2.5.1.18"/>
    </reaction>
</comment>
<dbReference type="InterPro" id="IPR036282">
    <property type="entry name" value="Glutathione-S-Trfase_C_sf"/>
</dbReference>
<feature type="domain" description="GST N-terminal" evidence="6">
    <location>
        <begin position="4"/>
        <end position="83"/>
    </location>
</feature>
<feature type="domain" description="GST N-terminal" evidence="6">
    <location>
        <begin position="169"/>
        <end position="248"/>
    </location>
</feature>
<comment type="caution">
    <text evidence="8">The sequence shown here is derived from an EMBL/GenBank/DDBJ whole genome shotgun (WGS) entry which is preliminary data.</text>
</comment>
<accession>A0AA88RM06</accession>
<dbReference type="Gene3D" id="3.40.30.10">
    <property type="entry name" value="Glutaredoxin"/>
    <property type="match status" value="2"/>
</dbReference>
<dbReference type="InterPro" id="IPR010987">
    <property type="entry name" value="Glutathione-S-Trfase_C-like"/>
</dbReference>
<dbReference type="InterPro" id="IPR004045">
    <property type="entry name" value="Glutathione_S-Trfase_N"/>
</dbReference>
<dbReference type="FunFam" id="3.40.30.10:FF:000014">
    <property type="entry name" value="Tau class glutathione S-transferase"/>
    <property type="match status" value="2"/>
</dbReference>
<dbReference type="SUPFAM" id="SSF47616">
    <property type="entry name" value="GST C-terminal domain-like"/>
    <property type="match status" value="2"/>
</dbReference>
<dbReference type="GO" id="GO:0006749">
    <property type="term" value="P:glutathione metabolic process"/>
    <property type="evidence" value="ECO:0007669"/>
    <property type="project" value="InterPro"/>
</dbReference>
<evidence type="ECO:0000313" key="9">
    <source>
        <dbReference type="Proteomes" id="UP001187471"/>
    </source>
</evidence>
<dbReference type="AlphaFoldDB" id="A0AA88RM06"/>
<dbReference type="Pfam" id="PF02798">
    <property type="entry name" value="GST_N"/>
    <property type="match status" value="2"/>
</dbReference>
<dbReference type="Proteomes" id="UP001187471">
    <property type="component" value="Unassembled WGS sequence"/>
</dbReference>
<dbReference type="InterPro" id="IPR045074">
    <property type="entry name" value="GST_C_Tau"/>
</dbReference>
<dbReference type="PANTHER" id="PTHR11260">
    <property type="entry name" value="GLUTATHIONE S-TRANSFERASE, GST, SUPERFAMILY, GST DOMAIN CONTAINING"/>
    <property type="match status" value="1"/>
</dbReference>
<evidence type="ECO:0000259" key="6">
    <source>
        <dbReference type="PROSITE" id="PS50404"/>
    </source>
</evidence>
<keyword evidence="9" id="KW-1185">Reference proteome</keyword>
<keyword evidence="3" id="KW-0808">Transferase</keyword>
<evidence type="ECO:0000256" key="3">
    <source>
        <dbReference type="ARBA" id="ARBA00022679"/>
    </source>
</evidence>
<dbReference type="PROSITE" id="PS50405">
    <property type="entry name" value="GST_CTER"/>
    <property type="match status" value="1"/>
</dbReference>
<proteinExistence type="inferred from homology"/>
<dbReference type="InterPro" id="IPR040079">
    <property type="entry name" value="Glutathione_S-Trfase"/>
</dbReference>
<name>A0AA88RM06_9ASTE</name>
<protein>
    <recommendedName>
        <fullName evidence="5">Probable glutathione S-transferase</fullName>
        <ecNumber evidence="2">2.5.1.18</ecNumber>
    </recommendedName>
</protein>
<dbReference type="GO" id="GO:0004364">
    <property type="term" value="F:glutathione transferase activity"/>
    <property type="evidence" value="ECO:0007669"/>
    <property type="project" value="UniProtKB-EC"/>
</dbReference>
<evidence type="ECO:0000256" key="5">
    <source>
        <dbReference type="ARBA" id="ARBA00071370"/>
    </source>
</evidence>
<dbReference type="CDD" id="cd03185">
    <property type="entry name" value="GST_C_Tau"/>
    <property type="match status" value="1"/>
</dbReference>
<dbReference type="InterPro" id="IPR036249">
    <property type="entry name" value="Thioredoxin-like_sf"/>
</dbReference>
<dbReference type="SFLD" id="SFLDG01152">
    <property type="entry name" value="Main.3:_Omega-_and_Tau-like"/>
    <property type="match status" value="2"/>
</dbReference>
<feature type="domain" description="GST C-terminal" evidence="7">
    <location>
        <begin position="253"/>
        <end position="376"/>
    </location>
</feature>
<evidence type="ECO:0000259" key="7">
    <source>
        <dbReference type="PROSITE" id="PS50405"/>
    </source>
</evidence>
<dbReference type="GO" id="GO:0005737">
    <property type="term" value="C:cytoplasm"/>
    <property type="evidence" value="ECO:0007669"/>
    <property type="project" value="TreeGrafter"/>
</dbReference>
<evidence type="ECO:0000256" key="1">
    <source>
        <dbReference type="ARBA" id="ARBA00009929"/>
    </source>
</evidence>
<dbReference type="SUPFAM" id="SSF52833">
    <property type="entry name" value="Thioredoxin-like"/>
    <property type="match status" value="2"/>
</dbReference>
<evidence type="ECO:0000313" key="8">
    <source>
        <dbReference type="EMBL" id="KAK2987713.1"/>
    </source>
</evidence>